<dbReference type="CDD" id="cd17895">
    <property type="entry name" value="AGPR_1_N"/>
    <property type="match status" value="1"/>
</dbReference>
<dbReference type="eggNOG" id="COG0002">
    <property type="taxonomic scope" value="Bacteria"/>
</dbReference>
<comment type="pathway">
    <text evidence="5">Amino-acid biosynthesis; L-arginine biosynthesis; N(2)-acetyl-L-ornithine from L-glutamate: step 3/4.</text>
</comment>
<comment type="function">
    <text evidence="5">Catalyzes the NADPH-dependent reduction of N-acetyl-5-glutamyl phosphate to yield N-acetyl-L-glutamate 5-semialdehyde.</text>
</comment>
<dbReference type="InterPro" id="IPR036291">
    <property type="entry name" value="NAD(P)-bd_dom_sf"/>
</dbReference>
<reference evidence="8" key="1">
    <citation type="submission" date="2012-06" db="EMBL/GenBank/DDBJ databases">
        <title>The complete genome of Flexibacter litoralis DSM 6794.</title>
        <authorList>
            <person name="Lucas S."/>
            <person name="Copeland A."/>
            <person name="Lapidus A."/>
            <person name="Glavina del Rio T."/>
            <person name="Dalin E."/>
            <person name="Tice H."/>
            <person name="Bruce D."/>
            <person name="Goodwin L."/>
            <person name="Pitluck S."/>
            <person name="Peters L."/>
            <person name="Ovchinnikova G."/>
            <person name="Lu M."/>
            <person name="Kyrpides N."/>
            <person name="Mavromatis K."/>
            <person name="Ivanova N."/>
            <person name="Brettin T."/>
            <person name="Detter J.C."/>
            <person name="Han C."/>
            <person name="Larimer F."/>
            <person name="Land M."/>
            <person name="Hauser L."/>
            <person name="Markowitz V."/>
            <person name="Cheng J.-F."/>
            <person name="Hugenholtz P."/>
            <person name="Woyke T."/>
            <person name="Wu D."/>
            <person name="Spring S."/>
            <person name="Lang E."/>
            <person name="Kopitz M."/>
            <person name="Brambilla E."/>
            <person name="Klenk H.-P."/>
            <person name="Eisen J.A."/>
        </authorList>
    </citation>
    <scope>NUCLEOTIDE SEQUENCE [LARGE SCALE GENOMIC DNA]</scope>
    <source>
        <strain evidence="8">ATCC 23117 / DSM 6794 / NBRC 15988 / NCIMB 1366 / Sio-4</strain>
    </source>
</reference>
<dbReference type="InterPro" id="IPR050085">
    <property type="entry name" value="AGPR"/>
</dbReference>
<keyword evidence="1 5" id="KW-0055">Arginine biosynthesis</keyword>
<dbReference type="PANTHER" id="PTHR32338">
    <property type="entry name" value="N-ACETYL-GAMMA-GLUTAMYL-PHOSPHATE REDUCTASE, CHLOROPLASTIC-RELATED-RELATED"/>
    <property type="match status" value="1"/>
</dbReference>
<evidence type="ECO:0000256" key="3">
    <source>
        <dbReference type="ARBA" id="ARBA00022857"/>
    </source>
</evidence>
<dbReference type="Gene3D" id="3.30.360.10">
    <property type="entry name" value="Dihydrodipicolinate Reductase, domain 2"/>
    <property type="match status" value="1"/>
</dbReference>
<name>I4AQY3_BERLS</name>
<dbReference type="KEGG" id="fli:Fleli_4072"/>
<keyword evidence="5" id="KW-0963">Cytoplasm</keyword>
<comment type="similarity">
    <text evidence="5">Belongs to the NAGSA dehydrogenase family. Type 1 subfamily.</text>
</comment>
<dbReference type="InterPro" id="IPR058924">
    <property type="entry name" value="AGPR_dimerisation_dom"/>
</dbReference>
<dbReference type="RefSeq" id="WP_014799791.1">
    <property type="nucleotide sequence ID" value="NC_018018.1"/>
</dbReference>
<dbReference type="STRING" id="880071.Fleli_4072"/>
<evidence type="ECO:0000256" key="4">
    <source>
        <dbReference type="ARBA" id="ARBA00023002"/>
    </source>
</evidence>
<evidence type="ECO:0000256" key="5">
    <source>
        <dbReference type="HAMAP-Rule" id="MF_00150"/>
    </source>
</evidence>
<dbReference type="GO" id="GO:0070401">
    <property type="term" value="F:NADP+ binding"/>
    <property type="evidence" value="ECO:0007669"/>
    <property type="project" value="InterPro"/>
</dbReference>
<dbReference type="GO" id="GO:0051287">
    <property type="term" value="F:NAD binding"/>
    <property type="evidence" value="ECO:0007669"/>
    <property type="project" value="InterPro"/>
</dbReference>
<dbReference type="EMBL" id="CP003345">
    <property type="protein sequence ID" value="AFM06368.1"/>
    <property type="molecule type" value="Genomic_DNA"/>
</dbReference>
<dbReference type="Pfam" id="PF22698">
    <property type="entry name" value="Semialdhyde_dhC_1"/>
    <property type="match status" value="1"/>
</dbReference>
<feature type="active site" evidence="5">
    <location>
        <position position="151"/>
    </location>
</feature>
<dbReference type="HOGENOM" id="CLU_006384_0_1_10"/>
<dbReference type="PATRIC" id="fig|880071.3.peg.4073"/>
<dbReference type="Proteomes" id="UP000006054">
    <property type="component" value="Chromosome"/>
</dbReference>
<dbReference type="GO" id="GO:0005737">
    <property type="term" value="C:cytoplasm"/>
    <property type="evidence" value="ECO:0007669"/>
    <property type="project" value="UniProtKB-SubCell"/>
</dbReference>
<keyword evidence="8" id="KW-1185">Reference proteome</keyword>
<dbReference type="EC" id="1.2.1.38" evidence="5"/>
<evidence type="ECO:0000259" key="6">
    <source>
        <dbReference type="SMART" id="SM00859"/>
    </source>
</evidence>
<evidence type="ECO:0000313" key="8">
    <source>
        <dbReference type="Proteomes" id="UP000006054"/>
    </source>
</evidence>
<dbReference type="SMART" id="SM00859">
    <property type="entry name" value="Semialdhyde_dh"/>
    <property type="match status" value="1"/>
</dbReference>
<evidence type="ECO:0000256" key="1">
    <source>
        <dbReference type="ARBA" id="ARBA00022571"/>
    </source>
</evidence>
<evidence type="ECO:0000256" key="2">
    <source>
        <dbReference type="ARBA" id="ARBA00022605"/>
    </source>
</evidence>
<dbReference type="HAMAP" id="MF_00150">
    <property type="entry name" value="ArgC_type1"/>
    <property type="match status" value="1"/>
</dbReference>
<protein>
    <recommendedName>
        <fullName evidence="5">N-acetyl-gamma-glutamyl-phosphate reductase</fullName>
        <shortName evidence="5">AGPR</shortName>
        <ecNumber evidence="5">1.2.1.38</ecNumber>
    </recommendedName>
    <alternativeName>
        <fullName evidence="5">N-acetyl-glutamate semialdehyde dehydrogenase</fullName>
        <shortName evidence="5">NAGSA dehydrogenase</shortName>
    </alternativeName>
</protein>
<organism evidence="7 8">
    <name type="scientific">Bernardetia litoralis (strain ATCC 23117 / DSM 6794 / NBRC 15988 / NCIMB 1366 / Fx l1 / Sio-4)</name>
    <name type="common">Flexibacter litoralis</name>
    <dbReference type="NCBI Taxonomy" id="880071"/>
    <lineage>
        <taxon>Bacteria</taxon>
        <taxon>Pseudomonadati</taxon>
        <taxon>Bacteroidota</taxon>
        <taxon>Cytophagia</taxon>
        <taxon>Cytophagales</taxon>
        <taxon>Bernardetiaceae</taxon>
        <taxon>Bernardetia</taxon>
    </lineage>
</organism>
<evidence type="ECO:0000313" key="7">
    <source>
        <dbReference type="EMBL" id="AFM06368.1"/>
    </source>
</evidence>
<dbReference type="Pfam" id="PF01118">
    <property type="entry name" value="Semialdhyde_dh"/>
    <property type="match status" value="1"/>
</dbReference>
<dbReference type="AlphaFoldDB" id="I4AQY3"/>
<dbReference type="GO" id="GO:0003942">
    <property type="term" value="F:N-acetyl-gamma-glutamyl-phosphate reductase activity"/>
    <property type="evidence" value="ECO:0007669"/>
    <property type="project" value="UniProtKB-UniRule"/>
</dbReference>
<comment type="subcellular location">
    <subcellularLocation>
        <location evidence="5">Cytoplasm</location>
    </subcellularLocation>
</comment>
<dbReference type="Gene3D" id="3.40.50.720">
    <property type="entry name" value="NAD(P)-binding Rossmann-like Domain"/>
    <property type="match status" value="1"/>
</dbReference>
<comment type="catalytic activity">
    <reaction evidence="5">
        <text>N-acetyl-L-glutamate 5-semialdehyde + phosphate + NADP(+) = N-acetyl-L-glutamyl 5-phosphate + NADPH + H(+)</text>
        <dbReference type="Rhea" id="RHEA:21588"/>
        <dbReference type="ChEBI" id="CHEBI:15378"/>
        <dbReference type="ChEBI" id="CHEBI:29123"/>
        <dbReference type="ChEBI" id="CHEBI:43474"/>
        <dbReference type="ChEBI" id="CHEBI:57783"/>
        <dbReference type="ChEBI" id="CHEBI:57936"/>
        <dbReference type="ChEBI" id="CHEBI:58349"/>
        <dbReference type="EC" id="1.2.1.38"/>
    </reaction>
</comment>
<sequence>MKNKKSNKIKVGIVGGSGYVAGELLRSLIHHPNTEIDFVYSHSHSGKKISEIHTDLFVSDLVFSQKVNSEIDIVFLCLGHGNSTRFLLENEFSQTTKIIDLSNDFRLNKDKILKLKNTRQNQEKELEFVYGLPEIYAQKIKESNYIANPGCFATAIQLGTLPLTADFPTIKEWHVHALTGSTGAGQSLSETTHFSWRNENLSVYKPFVHQHLGEIHQSLKDVSQNFEGQINFIPMRGNFTRGIFATMYTNLESNNLENMSEEEIISSYKNFYKDAPFVKISDKPIDLKQVVNTNYCLLHIQKIENKILVTSCIDNLVKGAAGQAIQNMNLQFGLPQETGLTFKANYF</sequence>
<accession>I4AQY3</accession>
<feature type="domain" description="Semialdehyde dehydrogenase NAD-binding" evidence="6">
    <location>
        <begin position="10"/>
        <end position="143"/>
    </location>
</feature>
<keyword evidence="4 5" id="KW-0560">Oxidoreductase</keyword>
<dbReference type="OrthoDB" id="9801289at2"/>
<dbReference type="SUPFAM" id="SSF51735">
    <property type="entry name" value="NAD(P)-binding Rossmann-fold domains"/>
    <property type="match status" value="1"/>
</dbReference>
<dbReference type="InterPro" id="IPR000706">
    <property type="entry name" value="AGPR_type-1"/>
</dbReference>
<proteinExistence type="inferred from homology"/>
<keyword evidence="3 5" id="KW-0521">NADP</keyword>
<keyword evidence="2 5" id="KW-0028">Amino-acid biosynthesis</keyword>
<gene>
    <name evidence="5" type="primary">argC</name>
    <name evidence="7" type="ordered locus">Fleli_4072</name>
</gene>
<dbReference type="PANTHER" id="PTHR32338:SF10">
    <property type="entry name" value="N-ACETYL-GAMMA-GLUTAMYL-PHOSPHATE REDUCTASE, CHLOROPLASTIC-RELATED"/>
    <property type="match status" value="1"/>
</dbReference>
<dbReference type="NCBIfam" id="TIGR01850">
    <property type="entry name" value="argC"/>
    <property type="match status" value="1"/>
</dbReference>
<dbReference type="SUPFAM" id="SSF55347">
    <property type="entry name" value="Glyceraldehyde-3-phosphate dehydrogenase-like, C-terminal domain"/>
    <property type="match status" value="1"/>
</dbReference>
<dbReference type="CDD" id="cd23934">
    <property type="entry name" value="AGPR_1_C"/>
    <property type="match status" value="1"/>
</dbReference>
<dbReference type="GO" id="GO:0006526">
    <property type="term" value="P:L-arginine biosynthetic process"/>
    <property type="evidence" value="ECO:0007669"/>
    <property type="project" value="UniProtKB-UniRule"/>
</dbReference>
<dbReference type="UniPathway" id="UPA00068">
    <property type="reaction ID" value="UER00108"/>
</dbReference>
<dbReference type="InterPro" id="IPR000534">
    <property type="entry name" value="Semialdehyde_DH_NAD-bd"/>
</dbReference>